<dbReference type="PANTHER" id="PTHR30290">
    <property type="entry name" value="PERIPLASMIC BINDING COMPONENT OF ABC TRANSPORTER"/>
    <property type="match status" value="1"/>
</dbReference>
<dbReference type="GO" id="GO:1904680">
    <property type="term" value="F:peptide transmembrane transporter activity"/>
    <property type="evidence" value="ECO:0007669"/>
    <property type="project" value="TreeGrafter"/>
</dbReference>
<dbReference type="Gene3D" id="3.90.76.10">
    <property type="entry name" value="Dipeptide-binding Protein, Domain 1"/>
    <property type="match status" value="1"/>
</dbReference>
<dbReference type="Proteomes" id="UP000515514">
    <property type="component" value="Chromosome"/>
</dbReference>
<dbReference type="AlphaFoldDB" id="A0A7G8PVZ3"/>
<feature type="domain" description="Solute-binding protein family 5" evidence="1">
    <location>
        <begin position="120"/>
        <end position="496"/>
    </location>
</feature>
<accession>A0A7G8PVZ3</accession>
<gene>
    <name evidence="2" type="ORF">ALE3EI_1962</name>
</gene>
<proteinExistence type="predicted"/>
<sequence>MFKKIKLILSSDFQLRSSDFGLRTSDFGLRTSVFGLRSSQFQLRTSDFGLPTSLFSLLVLILFSSCADSAQKDIDHLVFRYNEHSNIPTLDPAFARNPQIIWPTNQLYNGLVQLDDELNIKPDIAKSWEIVDSTCTYTFTLRDDVYFHKNKVFGRDSTRTVTAQDFVYSFNRLTDENVASPGSWVMNNVEYYEAENDSTFKILLKQPFPAFMGLLSMRYCSVVPKEAVEHYGNDFRSNPVGTGPFQFKLWEENVKLVLRKNHNYFETDEHGTPLPYLEAVAITFLPDKQSEFLQFTQGKLDLVSGLDNSYKDEVISTTGELQEKYRSKVNLITAPYLNTEYLGFFMGADTPEIQSKALRQAINYGFDRVKMVTYLRNGMGIPATNGFIPKGLPGFDEIAGYTYQPEKAKELIAQYKSESGDMTPQITIGTNSQYLDLCEYIQRELEKLGIDVTIDVVPPSTLRQMKSSGELDIFRASWIADYPDAENYLSLFYSENFTPNGPNYTHFKNTTFDSLYVKALSISNIEERKLLYTKMDSIIISEAPVVPLFYDKAVRFVNKKVSGLGINPQNFLVLKRVKKQ</sequence>
<dbReference type="GO" id="GO:0030288">
    <property type="term" value="C:outer membrane-bounded periplasmic space"/>
    <property type="evidence" value="ECO:0007669"/>
    <property type="project" value="UniProtKB-ARBA"/>
</dbReference>
<dbReference type="Gene3D" id="3.40.190.10">
    <property type="entry name" value="Periplasmic binding protein-like II"/>
    <property type="match status" value="1"/>
</dbReference>
<dbReference type="InterPro" id="IPR030678">
    <property type="entry name" value="Peptide/Ni-bd"/>
</dbReference>
<dbReference type="Gene3D" id="3.10.105.10">
    <property type="entry name" value="Dipeptide-binding Protein, Domain 3"/>
    <property type="match status" value="1"/>
</dbReference>
<keyword evidence="3" id="KW-1185">Reference proteome</keyword>
<dbReference type="SUPFAM" id="SSF53850">
    <property type="entry name" value="Periplasmic binding protein-like II"/>
    <property type="match status" value="1"/>
</dbReference>
<dbReference type="GO" id="GO:0015833">
    <property type="term" value="P:peptide transport"/>
    <property type="evidence" value="ECO:0007669"/>
    <property type="project" value="TreeGrafter"/>
</dbReference>
<dbReference type="PIRSF" id="PIRSF002741">
    <property type="entry name" value="MppA"/>
    <property type="match status" value="1"/>
</dbReference>
<dbReference type="Pfam" id="PF00496">
    <property type="entry name" value="SBP_bac_5"/>
    <property type="match status" value="1"/>
</dbReference>
<reference evidence="2 3" key="1">
    <citation type="submission" date="2020-04" db="EMBL/GenBank/DDBJ databases">
        <title>Genome sequence of Altibacter aquimarinus strain ALE3EI.</title>
        <authorList>
            <person name="Oh H.-M."/>
            <person name="Jang D."/>
        </authorList>
    </citation>
    <scope>NUCLEOTIDE SEQUENCE [LARGE SCALE GENOMIC DNA]</scope>
    <source>
        <strain evidence="2 3">ALE3EI</strain>
    </source>
</reference>
<organism evidence="2 3">
    <name type="scientific">Constantimarinum furrinae</name>
    <dbReference type="NCBI Taxonomy" id="2562285"/>
    <lineage>
        <taxon>Bacteria</taxon>
        <taxon>Pseudomonadati</taxon>
        <taxon>Bacteroidota</taxon>
        <taxon>Flavobacteriia</taxon>
        <taxon>Flavobacteriales</taxon>
        <taxon>Flavobacteriaceae</taxon>
        <taxon>Altibacter/Constantimarinum group</taxon>
        <taxon>Constantimarinum</taxon>
    </lineage>
</organism>
<protein>
    <submittedName>
        <fullName evidence="2">ABC-type dipeptide transport system</fullName>
    </submittedName>
</protein>
<dbReference type="KEGG" id="alti:ALE3EI_1962"/>
<evidence type="ECO:0000259" key="1">
    <source>
        <dbReference type="Pfam" id="PF00496"/>
    </source>
</evidence>
<dbReference type="GO" id="GO:0043190">
    <property type="term" value="C:ATP-binding cassette (ABC) transporter complex"/>
    <property type="evidence" value="ECO:0007669"/>
    <property type="project" value="InterPro"/>
</dbReference>
<dbReference type="InterPro" id="IPR039424">
    <property type="entry name" value="SBP_5"/>
</dbReference>
<dbReference type="EMBL" id="CP052909">
    <property type="protein sequence ID" value="QNJ98509.1"/>
    <property type="molecule type" value="Genomic_DNA"/>
</dbReference>
<dbReference type="CDD" id="cd00995">
    <property type="entry name" value="PBP2_NikA_DppA_OppA_like"/>
    <property type="match status" value="1"/>
</dbReference>
<dbReference type="InterPro" id="IPR000914">
    <property type="entry name" value="SBP_5_dom"/>
</dbReference>
<evidence type="ECO:0000313" key="2">
    <source>
        <dbReference type="EMBL" id="QNJ98509.1"/>
    </source>
</evidence>
<name>A0A7G8PVZ3_9FLAO</name>
<evidence type="ECO:0000313" key="3">
    <source>
        <dbReference type="Proteomes" id="UP000515514"/>
    </source>
</evidence>